<protein>
    <recommendedName>
        <fullName evidence="12">Serine/threonine-protein kinase TOR</fullName>
        <ecNumber evidence="12">2.7.11.1</ecNumber>
    </recommendedName>
</protein>
<dbReference type="CDD" id="cd05169">
    <property type="entry name" value="PIKKc_TOR"/>
    <property type="match status" value="1"/>
</dbReference>
<comment type="catalytic activity">
    <reaction evidence="11">
        <text>L-seryl-[protein] + ATP = O-phospho-L-seryl-[protein] + ADP + H(+)</text>
        <dbReference type="Rhea" id="RHEA:17989"/>
        <dbReference type="Rhea" id="RHEA-COMP:9863"/>
        <dbReference type="Rhea" id="RHEA-COMP:11604"/>
        <dbReference type="ChEBI" id="CHEBI:15378"/>
        <dbReference type="ChEBI" id="CHEBI:29999"/>
        <dbReference type="ChEBI" id="CHEBI:30616"/>
        <dbReference type="ChEBI" id="CHEBI:83421"/>
        <dbReference type="ChEBI" id="CHEBI:456216"/>
        <dbReference type="EC" id="2.7.11.1"/>
    </reaction>
</comment>
<reference evidence="16 17" key="1">
    <citation type="journal article" date="2018" name="G3 (Bethesda)">
        <title>Phylogenetic and Phylogenomic Definition of Rhizopus Species.</title>
        <authorList>
            <person name="Gryganskyi A.P."/>
            <person name="Golan J."/>
            <person name="Dolatabadi S."/>
            <person name="Mondo S."/>
            <person name="Robb S."/>
            <person name="Idnurm A."/>
            <person name="Muszewska A."/>
            <person name="Steczkiewicz K."/>
            <person name="Masonjones S."/>
            <person name="Liao H.L."/>
            <person name="Gajdeczka M.T."/>
            <person name="Anike F."/>
            <person name="Vuek A."/>
            <person name="Anishchenko I.M."/>
            <person name="Voigt K."/>
            <person name="de Hoog G.S."/>
            <person name="Smith M.E."/>
            <person name="Heitman J."/>
            <person name="Vilgalys R."/>
            <person name="Stajich J.E."/>
        </authorList>
    </citation>
    <scope>NUCLEOTIDE SEQUENCE [LARGE SCALE GENOMIC DNA]</scope>
    <source>
        <strain evidence="16 17">CBS 357.93</strain>
    </source>
</reference>
<dbReference type="GO" id="GO:0000785">
    <property type="term" value="C:chromatin"/>
    <property type="evidence" value="ECO:0007669"/>
    <property type="project" value="UniProtKB-ARBA"/>
</dbReference>
<dbReference type="SMART" id="SM01345">
    <property type="entry name" value="Rapamycin_bind"/>
    <property type="match status" value="1"/>
</dbReference>
<keyword evidence="7 12" id="KW-0067">ATP-binding</keyword>
<keyword evidence="2 12" id="KW-0723">Serine/threonine-protein kinase</keyword>
<dbReference type="InterPro" id="IPR024585">
    <property type="entry name" value="mTOR_dom"/>
</dbReference>
<dbReference type="InterPro" id="IPR057564">
    <property type="entry name" value="HEAT_ATR"/>
</dbReference>
<feature type="domain" description="FAT" evidence="14">
    <location>
        <begin position="1203"/>
        <end position="1761"/>
    </location>
</feature>
<dbReference type="SUPFAM" id="SSF48371">
    <property type="entry name" value="ARM repeat"/>
    <property type="match status" value="2"/>
</dbReference>
<evidence type="ECO:0000256" key="8">
    <source>
        <dbReference type="ARBA" id="ARBA00023254"/>
    </source>
</evidence>
<dbReference type="SMART" id="SM00146">
    <property type="entry name" value="PI3Kc"/>
    <property type="match status" value="1"/>
</dbReference>
<organism evidence="16 17">
    <name type="scientific">Rhizopus azygosporus</name>
    <name type="common">Rhizopus microsporus var. azygosporus</name>
    <dbReference type="NCBI Taxonomy" id="86630"/>
    <lineage>
        <taxon>Eukaryota</taxon>
        <taxon>Fungi</taxon>
        <taxon>Fungi incertae sedis</taxon>
        <taxon>Mucoromycota</taxon>
        <taxon>Mucoromycotina</taxon>
        <taxon>Mucoromycetes</taxon>
        <taxon>Mucorales</taxon>
        <taxon>Mucorineae</taxon>
        <taxon>Rhizopodaceae</taxon>
        <taxon>Rhizopus</taxon>
    </lineage>
</organism>
<dbReference type="PANTHER" id="PTHR11139:SF9">
    <property type="entry name" value="SERINE_THREONINE-PROTEIN KINASE MTOR"/>
    <property type="match status" value="1"/>
</dbReference>
<dbReference type="GO" id="GO:0045727">
    <property type="term" value="P:positive regulation of translation"/>
    <property type="evidence" value="ECO:0007669"/>
    <property type="project" value="UniProtKB-ARBA"/>
</dbReference>
<comment type="caution">
    <text evidence="16">The sequence shown here is derived from an EMBL/GenBank/DDBJ whole genome shotgun (WGS) entry which is preliminary data.</text>
</comment>
<dbReference type="GO" id="GO:0016242">
    <property type="term" value="P:negative regulation of macroautophagy"/>
    <property type="evidence" value="ECO:0007669"/>
    <property type="project" value="TreeGrafter"/>
</dbReference>
<dbReference type="Gene3D" id="1.10.1070.11">
    <property type="entry name" value="Phosphatidylinositol 3-/4-kinase, catalytic domain"/>
    <property type="match status" value="1"/>
</dbReference>
<dbReference type="Pfam" id="PF11865">
    <property type="entry name" value="mTOR_dom"/>
    <property type="match status" value="1"/>
</dbReference>
<dbReference type="GO" id="GO:0004674">
    <property type="term" value="F:protein serine/threonine kinase activity"/>
    <property type="evidence" value="ECO:0007669"/>
    <property type="project" value="UniProtKB-KW"/>
</dbReference>
<evidence type="ECO:0000313" key="16">
    <source>
        <dbReference type="EMBL" id="RCH92446.1"/>
    </source>
</evidence>
<dbReference type="GO" id="GO:0038202">
    <property type="term" value="P:TORC1 signaling"/>
    <property type="evidence" value="ECO:0007669"/>
    <property type="project" value="TreeGrafter"/>
</dbReference>
<dbReference type="InterPro" id="IPR050517">
    <property type="entry name" value="DDR_Repair_Kinase"/>
</dbReference>
<dbReference type="GO" id="GO:0005524">
    <property type="term" value="F:ATP binding"/>
    <property type="evidence" value="ECO:0007669"/>
    <property type="project" value="UniProtKB-KW"/>
</dbReference>
<evidence type="ECO:0000256" key="2">
    <source>
        <dbReference type="ARBA" id="ARBA00022527"/>
    </source>
</evidence>
<dbReference type="GO" id="GO:0010972">
    <property type="term" value="P:negative regulation of G2/M transition of mitotic cell cycle"/>
    <property type="evidence" value="ECO:0007669"/>
    <property type="project" value="UniProtKB-ARBA"/>
</dbReference>
<evidence type="ECO:0000256" key="9">
    <source>
        <dbReference type="ARBA" id="ARBA00023306"/>
    </source>
</evidence>
<dbReference type="InterPro" id="IPR000403">
    <property type="entry name" value="PI3/4_kinase_cat_dom"/>
</dbReference>
<evidence type="ECO:0000256" key="1">
    <source>
        <dbReference type="ARBA" id="ARBA00011031"/>
    </source>
</evidence>
<dbReference type="InterPro" id="IPR036940">
    <property type="entry name" value="PI3/4_kinase_cat_sf"/>
</dbReference>
<dbReference type="InterPro" id="IPR014009">
    <property type="entry name" value="PIK_FAT"/>
</dbReference>
<dbReference type="EC" id="2.7.11.1" evidence="12"/>
<dbReference type="GO" id="GO:0005737">
    <property type="term" value="C:cytoplasm"/>
    <property type="evidence" value="ECO:0007669"/>
    <property type="project" value="TreeGrafter"/>
</dbReference>
<dbReference type="PROSITE" id="PS51190">
    <property type="entry name" value="FATC"/>
    <property type="match status" value="1"/>
</dbReference>
<dbReference type="PROSITE" id="PS00915">
    <property type="entry name" value="PI3_4_KINASE_1"/>
    <property type="match status" value="1"/>
</dbReference>
<evidence type="ECO:0000259" key="15">
    <source>
        <dbReference type="PROSITE" id="PS51190"/>
    </source>
</evidence>
<comment type="similarity">
    <text evidence="1 12">Belongs to the PI3/PI4-kinase family.</text>
</comment>
<dbReference type="InterPro" id="IPR003152">
    <property type="entry name" value="FATC_dom"/>
</dbReference>
<dbReference type="SMART" id="SM01346">
    <property type="entry name" value="DUF3385"/>
    <property type="match status" value="1"/>
</dbReference>
<dbReference type="InterPro" id="IPR011009">
    <property type="entry name" value="Kinase-like_dom_sf"/>
</dbReference>
<keyword evidence="9" id="KW-0131">Cell cycle</keyword>
<dbReference type="Gene3D" id="3.30.1010.10">
    <property type="entry name" value="Phosphatidylinositol 3-kinase Catalytic Subunit, Chain A, domain 4"/>
    <property type="match status" value="1"/>
</dbReference>
<sequence>MDKAEIAARELSEENFVRFTNDINKRFFDWTHGNDNNEKLGAIVAIDRLIGLEPESNANRFHNYLQHMLPHHDQQIMVPAAKALGRLAVSSSTLTADLVDTQVEHALEWLQADRSRLAAVLVLRELAVNVPTLIYAYVPRILDLIWLALRDSRNVIRDYAADCLSQCLEIVQQRETPMRKTWYSRIWEEVKSGLRMNSVEATHGSLLAMRELLLHSGMFMTEMYKEVCDITLRLKDSRDALIRKTVVSIIPTLASYDPATFSELYLHKSMSHLLSLLRKNSEKKDAFLAIGQVAIQMKSNMCPYLDATLICVKEALSVKGRQRKEVEMATFICISMLATAVGQQLTKHLHDLLDLMFNCGLSESLVSALSNIAERIKPLSPVIQERLLNVISITLSGQPYKQPGAPTNRNIIQTVDRPLREGGVGDGKDNETIVLALTTLGSFDFSNHVLNEFVRDCIVNYLDDDVPEIRKAAAVTCCQLFVRDPICNQTSVHAIKVVGEVLEKLLTVGIADPEPDIRETVLSSLDVRFDRHLAQADNVRSLFIALNDEVFAIREIAITIIGRLTTYNPAYVMPSLRKTLIQLLMELEYSVVSKQKEESARLISLLVRAAQRLTKPYIESILKVLLPKARDTSTGVVSAVLGALGELAAVSGEDMAPHLDELMALIMETLQDQSSSAKRDAALKTLGQLASNTGFVIEPYIKYPALLNILINILKTEQNPVIRRETVKLMGILGALDPYRHKMNAIGNSSEELADPKLSSNDVTLLMMGIGPSSEDYYPQVVMHSLMKILRDPSLSQHHYSVIDAIMFIFKTLGLKVVQFLPVVIPGFLSLMRSSTSGMLEHYFHKLGDLVSIVKQHIRNYLKDIFELIDDYWTSVSSIQITIISLIEAIAKALDGELKVYLPRLLPHMLQIFDTDISERRQPTLRVLHAFVVFGANIEEYMHLVIPAVIRFFEKPGAPTAVRRQAITTITALCKKVNMFDYASRIIHPLARVLPVLPPEERNAPMDLLCALIFQLGADYTKFIPVINKVLARHRITHANYDLLVGKLLKGENLPQELGKTFDDRDIKGDEPPSAELTVAKKQPVNQQHLKKAWEASQRSTKEDWMEWIRRFSVELLKQSPSHALRACAFLASVYTPLARELFNAAFVSCWNELYDQYVDELVRSLEVALKAPNIPPEIIQILLHLAEFMEHDNKMLPIDIRTLAVYAQKCHAYAKALHYKETEFHIEQSFEAVEMLMSINNLLQQPDAAMGILTFAQDSLGLENRISWFEKLHRYQDALEAYERQQQENPNSMEITLGRMRCLHALGEWDQLAILAQEKWIHAPIENRKSMAPFAAAAAWGLGQWEQMEEYIALLKTESPDRTFFRALLAMHRNRYAEAETFINKTRDLLDTELTALLGESYNRAYATVVRVQMLAELEEMIIYKQSANDVEKQNAIRRTWMKRLEGCERNVEVWQRILRVRTMVISPQEDIEMWIKFANLCRKSGRFSLSEKTLKSLMETDSDGTGAPHPKIIYAQLKHMWDSASIAPPDRASGIRARALNVLRDFTAQKTQDLGLNPDEMAVSMPIDPTRITEDVAEYTRLLSRCYLRQGEWQRALSDELSEETITEILSSFLLATRFDQNWYKAWHSWALANFDIIDYHERLHPDQLPPQIFNHHVVPAVQGFFRSIALSKENSLQDTLRLLTLWFKYGYQADVSAAISEGFNTISIDVWLQVIPQLIARIHAPNATVRLLIHQLLTDIGREHPQALVYSLTVASKSQSVPRRRATFVIMDRMRIHSPVLVEQALMVSQELIRVAILWHEMWHEGLEEASRLYFGDRNVEAMFATLEPLHQMLDRGPETLREESFVQAFGRDLQEAQEWCHRYKETRDLNNLNQAWELYYQVFRRIVRQLPQLTSLELQYISPQLLEARDLELCVPGYYRSGEPIVRIARFNPSLSVIASKQRPRQLTIIGSDGKDYMFLLKGHEDLRQDERVMQLFGLVNTLLTNDAETFKRHLNIQRYPVVPLSPNSGLIGWVNETDTLHSLIRDYRESRKILLNLEHRLMLQMAPGYDNLTVIQKVEVLQYAFEKTSGQDLYNVLWLKSRNSEAWLDRRTNYTRSLAVMSMVGYILGLGDRHPSNLMLHRITGKVVHIDFGDCFEVAMHRERFPERIPFRLTRMLVKAMEVSGIEGNFRTTCEHVMRVLRANKESLMAVLEAFVYDPLINWRLLNTQPQSPNQIDRMRGIENMAHEEGPEDGHRNFSVSRRLNRIEVEAVANENAQGPELLNSRAVAVVNRVSNKLTGRDFNPRVTLDVPTQVDRLILQATSLENLCQCYVGWCAFCIFSIFADQGKHASDSIKKSLKTFCESTSLTQSDLDKYASKRYMTIVSSMAKQYEALICNYVCSTYEDRTLRHILNVLSEKTSPYACSGNLTVKQRRSLAKHIFQQKIIPKSAWPSIIDRIERYEIIVNSFLTFWSTYDAFNDADIPSEANLYAKPQCYMKWLHFIQKETEQKKFIQEMRSQDKASNSYVHRKLQELPFVKKLSTSKYRSLKENILAAINSNKALKMTSKLKNIDKKDIDAVQTFIKTVQARIQDKTLVPLKHTNPRGSRYFSLLPLYKIDSKSIQIDAQPFWKLAKQCDNKIKSGQKNDNDLTL</sequence>
<evidence type="ECO:0000256" key="3">
    <source>
        <dbReference type="ARBA" id="ARBA00022679"/>
    </source>
</evidence>
<keyword evidence="5 12" id="KW-0547">Nucleotide-binding</keyword>
<dbReference type="GO" id="GO:0005634">
    <property type="term" value="C:nucleus"/>
    <property type="evidence" value="ECO:0007669"/>
    <property type="project" value="TreeGrafter"/>
</dbReference>
<comment type="catalytic activity">
    <reaction evidence="10 12">
        <text>L-threonyl-[protein] + ATP = O-phospho-L-threonyl-[protein] + ADP + H(+)</text>
        <dbReference type="Rhea" id="RHEA:46608"/>
        <dbReference type="Rhea" id="RHEA-COMP:11060"/>
        <dbReference type="Rhea" id="RHEA-COMP:11605"/>
        <dbReference type="ChEBI" id="CHEBI:15378"/>
        <dbReference type="ChEBI" id="CHEBI:30013"/>
        <dbReference type="ChEBI" id="CHEBI:30616"/>
        <dbReference type="ChEBI" id="CHEBI:61977"/>
        <dbReference type="ChEBI" id="CHEBI:456216"/>
        <dbReference type="EC" id="2.7.11.1"/>
    </reaction>
</comment>
<dbReference type="InterPro" id="IPR011990">
    <property type="entry name" value="TPR-like_helical_dom_sf"/>
</dbReference>
<keyword evidence="17" id="KW-1185">Reference proteome</keyword>
<evidence type="ECO:0000259" key="14">
    <source>
        <dbReference type="PROSITE" id="PS51189"/>
    </source>
</evidence>
<dbReference type="PANTHER" id="PTHR11139">
    <property type="entry name" value="ATAXIA TELANGIECTASIA MUTATED ATM -RELATED"/>
    <property type="match status" value="1"/>
</dbReference>
<dbReference type="GO" id="GO:0031932">
    <property type="term" value="C:TORC2 complex"/>
    <property type="evidence" value="ECO:0007669"/>
    <property type="project" value="TreeGrafter"/>
</dbReference>
<dbReference type="SUPFAM" id="SSF56112">
    <property type="entry name" value="Protein kinase-like (PK-like)"/>
    <property type="match status" value="1"/>
</dbReference>
<dbReference type="Gene3D" id="1.25.10.10">
    <property type="entry name" value="Leucine-rich Repeat Variant"/>
    <property type="match status" value="4"/>
</dbReference>
<dbReference type="Pfam" id="PF00454">
    <property type="entry name" value="PI3_PI4_kinase"/>
    <property type="match status" value="1"/>
</dbReference>
<dbReference type="GO" id="GO:0031931">
    <property type="term" value="C:TORC1 complex"/>
    <property type="evidence" value="ECO:0007669"/>
    <property type="project" value="TreeGrafter"/>
</dbReference>
<dbReference type="FunFam" id="1.10.1070.11:FF:000040">
    <property type="entry name" value="Serine/threonine-protein kinase TOR"/>
    <property type="match status" value="1"/>
</dbReference>
<dbReference type="GO" id="GO:1901992">
    <property type="term" value="P:positive regulation of mitotic cell cycle phase transition"/>
    <property type="evidence" value="ECO:0007669"/>
    <property type="project" value="UniProtKB-ARBA"/>
</dbReference>
<feature type="domain" description="PI3K/PI4K catalytic" evidence="13">
    <location>
        <begin position="1935"/>
        <end position="2249"/>
    </location>
</feature>
<dbReference type="Gene3D" id="1.20.120.150">
    <property type="entry name" value="FKBP12-rapamycin binding domain"/>
    <property type="match status" value="1"/>
</dbReference>
<dbReference type="Gene3D" id="1.25.40.10">
    <property type="entry name" value="Tetratricopeptide repeat domain"/>
    <property type="match status" value="1"/>
</dbReference>
<dbReference type="GO" id="GO:0106310">
    <property type="term" value="F:protein serine kinase activity"/>
    <property type="evidence" value="ECO:0007669"/>
    <property type="project" value="RHEA"/>
</dbReference>
<dbReference type="FunFam" id="3.30.1010.10:FF:000004">
    <property type="entry name" value="Serine/threonine-protein kinase TOR"/>
    <property type="match status" value="1"/>
</dbReference>
<dbReference type="Pfam" id="PF23593">
    <property type="entry name" value="HEAT_ATR"/>
    <property type="match status" value="1"/>
</dbReference>
<evidence type="ECO:0000256" key="11">
    <source>
        <dbReference type="ARBA" id="ARBA00048679"/>
    </source>
</evidence>
<dbReference type="InterPro" id="IPR018936">
    <property type="entry name" value="PI3/4_kinase_CS"/>
</dbReference>
<dbReference type="OrthoDB" id="381190at2759"/>
<dbReference type="PROSITE" id="PS50290">
    <property type="entry name" value="PI3_4_KINASE_3"/>
    <property type="match status" value="1"/>
</dbReference>
<dbReference type="Pfam" id="PF08771">
    <property type="entry name" value="FRB_dom"/>
    <property type="match status" value="1"/>
</dbReference>
<evidence type="ECO:0000256" key="12">
    <source>
        <dbReference type="RuleBase" id="RU364109"/>
    </source>
</evidence>
<evidence type="ECO:0000256" key="7">
    <source>
        <dbReference type="ARBA" id="ARBA00022840"/>
    </source>
</evidence>
<dbReference type="InterPro" id="IPR016024">
    <property type="entry name" value="ARM-type_fold"/>
</dbReference>
<evidence type="ECO:0000313" key="17">
    <source>
        <dbReference type="Proteomes" id="UP000252139"/>
    </source>
</evidence>
<feature type="domain" description="FATC" evidence="15">
    <location>
        <begin position="2292"/>
        <end position="2324"/>
    </location>
</feature>
<keyword evidence="6 12" id="KW-0418">Kinase</keyword>
<dbReference type="FunFam" id="1.25.10.10:FF:000371">
    <property type="entry name" value="Serine/threonine-protein kinase TOR"/>
    <property type="match status" value="1"/>
</dbReference>
<gene>
    <name evidence="16" type="primary">TOR1_1</name>
    <name evidence="16" type="ORF">CU097_002390</name>
</gene>
<keyword evidence="4" id="KW-0677">Repeat</keyword>
<keyword evidence="3 12" id="KW-0808">Transferase</keyword>
<feature type="non-terminal residue" evidence="16">
    <location>
        <position position="2638"/>
    </location>
</feature>
<dbReference type="InterPro" id="IPR026683">
    <property type="entry name" value="TOR_cat"/>
</dbReference>
<evidence type="ECO:0000256" key="5">
    <source>
        <dbReference type="ARBA" id="ARBA00022741"/>
    </source>
</evidence>
<evidence type="ECO:0000256" key="4">
    <source>
        <dbReference type="ARBA" id="ARBA00022737"/>
    </source>
</evidence>
<dbReference type="InterPro" id="IPR003151">
    <property type="entry name" value="PIK-rel_kinase_FAT"/>
</dbReference>
<name>A0A367JRB5_RHIAZ</name>
<accession>A0A367JRB5</accession>
<dbReference type="GO" id="GO:0045944">
    <property type="term" value="P:positive regulation of transcription by RNA polymerase II"/>
    <property type="evidence" value="ECO:0007669"/>
    <property type="project" value="UniProtKB-ARBA"/>
</dbReference>
<dbReference type="Proteomes" id="UP000252139">
    <property type="component" value="Unassembled WGS sequence"/>
</dbReference>
<dbReference type="GO" id="GO:0031137">
    <property type="term" value="P:regulation of conjugation with cellular fusion"/>
    <property type="evidence" value="ECO:0007669"/>
    <property type="project" value="UniProtKB-ARBA"/>
</dbReference>
<dbReference type="Pfam" id="PF02259">
    <property type="entry name" value="FAT"/>
    <property type="match status" value="1"/>
</dbReference>
<keyword evidence="8" id="KW-0469">Meiosis</keyword>
<dbReference type="InterPro" id="IPR009076">
    <property type="entry name" value="FRB_dom"/>
</dbReference>
<dbReference type="GO" id="GO:0051321">
    <property type="term" value="P:meiotic cell cycle"/>
    <property type="evidence" value="ECO:0007669"/>
    <property type="project" value="UniProtKB-KW"/>
</dbReference>
<evidence type="ECO:0000259" key="13">
    <source>
        <dbReference type="PROSITE" id="PS50290"/>
    </source>
</evidence>
<dbReference type="InterPro" id="IPR011989">
    <property type="entry name" value="ARM-like"/>
</dbReference>
<dbReference type="InterPro" id="IPR036738">
    <property type="entry name" value="FRB_sf"/>
</dbReference>
<dbReference type="GO" id="GO:0044877">
    <property type="term" value="F:protein-containing complex binding"/>
    <property type="evidence" value="ECO:0007669"/>
    <property type="project" value="InterPro"/>
</dbReference>
<dbReference type="EMBL" id="PJQL01000826">
    <property type="protein sequence ID" value="RCH92446.1"/>
    <property type="molecule type" value="Genomic_DNA"/>
</dbReference>
<dbReference type="FunFam" id="1.20.120.150:FF:000001">
    <property type="entry name" value="Serine/threonine-protein kinase TOR"/>
    <property type="match status" value="1"/>
</dbReference>
<evidence type="ECO:0000256" key="6">
    <source>
        <dbReference type="ARBA" id="ARBA00022777"/>
    </source>
</evidence>
<dbReference type="STRING" id="86630.A0A367JRB5"/>
<proteinExistence type="inferred from homology"/>
<dbReference type="PROSITE" id="PS51189">
    <property type="entry name" value="FAT"/>
    <property type="match status" value="1"/>
</dbReference>
<dbReference type="SUPFAM" id="SSF47212">
    <property type="entry name" value="FKBP12-rapamycin-binding domain of FKBP-rapamycin-associated protein (FRAP)"/>
    <property type="match status" value="1"/>
</dbReference>
<dbReference type="Pfam" id="PF02260">
    <property type="entry name" value="FATC"/>
    <property type="match status" value="1"/>
</dbReference>
<dbReference type="PROSITE" id="PS00916">
    <property type="entry name" value="PI3_4_KINASE_2"/>
    <property type="match status" value="1"/>
</dbReference>
<dbReference type="SMART" id="SM01343">
    <property type="entry name" value="FATC"/>
    <property type="match status" value="1"/>
</dbReference>
<evidence type="ECO:0000256" key="10">
    <source>
        <dbReference type="ARBA" id="ARBA00047899"/>
    </source>
</evidence>